<evidence type="ECO:0000256" key="6">
    <source>
        <dbReference type="ARBA" id="ARBA00023136"/>
    </source>
</evidence>
<keyword evidence="2" id="KW-0813">Transport</keyword>
<protein>
    <submittedName>
        <fullName evidence="9">High-affinity gluconate transporter</fullName>
    </submittedName>
</protein>
<reference evidence="9 10" key="1">
    <citation type="submission" date="2019-02" db="EMBL/GenBank/DDBJ databases">
        <title>Closed genome of Sporomusa termitida DSM 4440.</title>
        <authorList>
            <person name="Poehlein A."/>
            <person name="Daniel R."/>
        </authorList>
    </citation>
    <scope>NUCLEOTIDE SEQUENCE [LARGE SCALE GENOMIC DNA]</scope>
    <source>
        <strain evidence="9 10">DSM 4440</strain>
    </source>
</reference>
<dbReference type="EMBL" id="CP036259">
    <property type="protein sequence ID" value="QDR80286.1"/>
    <property type="molecule type" value="Genomic_DNA"/>
</dbReference>
<accession>A0A517DSM5</accession>
<feature type="transmembrane region" description="Helical" evidence="8">
    <location>
        <begin position="294"/>
        <end position="312"/>
    </location>
</feature>
<dbReference type="InterPro" id="IPR003474">
    <property type="entry name" value="Glcn_transporter"/>
</dbReference>
<dbReference type="GO" id="GO:0005886">
    <property type="term" value="C:plasma membrane"/>
    <property type="evidence" value="ECO:0007669"/>
    <property type="project" value="UniProtKB-SubCell"/>
</dbReference>
<evidence type="ECO:0000256" key="8">
    <source>
        <dbReference type="SAM" id="Phobius"/>
    </source>
</evidence>
<evidence type="ECO:0000313" key="9">
    <source>
        <dbReference type="EMBL" id="QDR80286.1"/>
    </source>
</evidence>
<keyword evidence="5 8" id="KW-1133">Transmembrane helix</keyword>
<organism evidence="9 10">
    <name type="scientific">Sporomusa termitida</name>
    <dbReference type="NCBI Taxonomy" id="2377"/>
    <lineage>
        <taxon>Bacteria</taxon>
        <taxon>Bacillati</taxon>
        <taxon>Bacillota</taxon>
        <taxon>Negativicutes</taxon>
        <taxon>Selenomonadales</taxon>
        <taxon>Sporomusaceae</taxon>
        <taxon>Sporomusa</taxon>
    </lineage>
</organism>
<gene>
    <name evidence="9" type="primary">gntT</name>
    <name evidence="9" type="ORF">SPTER_16070</name>
</gene>
<evidence type="ECO:0000256" key="7">
    <source>
        <dbReference type="ARBA" id="ARBA00049663"/>
    </source>
</evidence>
<dbReference type="AlphaFoldDB" id="A0A517DSM5"/>
<dbReference type="PANTHER" id="PTHR30354:SF22">
    <property type="entry name" value="HIGH-AFFINITY GLUCONATE TRANSPORTER"/>
    <property type="match status" value="1"/>
</dbReference>
<name>A0A517DSM5_9FIRM</name>
<feature type="transmembrane region" description="Helical" evidence="8">
    <location>
        <begin position="58"/>
        <end position="76"/>
    </location>
</feature>
<sequence length="439" mass="46186">MPVFILLLGIVFIFVLISVLRLNAFLSLMLACIFVGVAEGLPLMKVIASIEAGLGGTLGHLAIILGLGAMLGRLMSDCGAAQKIALTLVNKFGRKNVKWAMALTGFIVGIALFWEVAFVILIPIVFTVATTAELPLLEVGLPALAAISVAHCFLPPHPGPVAIANIFHANIGLTLVYGLIISIPAVLIGGPLWHKLFRKWSIEIPQGLISTKIYKEEDLPGFGVSLITAMAPVILIIGSMIGEHIVAKGSGAAAFFKFIGNTDISLLISVFLALFTFGLQRGKKLPEIMSTIEASIKAIAMIMLVIGAGGAFKQVIIDSGIAQYIASLMVGVSLSPYVMAFIVTAFIRVAVGSSTVTVFTAAGILTSLAAMPEVNKELFVLTISAASMFGLPPTDAAFWMCKEYFNLSFGQTVKVVTGMTSVIALCGLAGVLALSLVIH</sequence>
<feature type="transmembrane region" description="Helical" evidence="8">
    <location>
        <begin position="97"/>
        <end position="128"/>
    </location>
</feature>
<feature type="transmembrane region" description="Helical" evidence="8">
    <location>
        <begin position="324"/>
        <end position="347"/>
    </location>
</feature>
<feature type="transmembrane region" description="Helical" evidence="8">
    <location>
        <begin position="166"/>
        <end position="188"/>
    </location>
</feature>
<keyword evidence="6 8" id="KW-0472">Membrane</keyword>
<dbReference type="GO" id="GO:0015128">
    <property type="term" value="F:gluconate transmembrane transporter activity"/>
    <property type="evidence" value="ECO:0007669"/>
    <property type="project" value="InterPro"/>
</dbReference>
<feature type="transmembrane region" description="Helical" evidence="8">
    <location>
        <begin position="378"/>
        <end position="399"/>
    </location>
</feature>
<evidence type="ECO:0000256" key="3">
    <source>
        <dbReference type="ARBA" id="ARBA00022475"/>
    </source>
</evidence>
<feature type="transmembrane region" description="Helical" evidence="8">
    <location>
        <begin position="419"/>
        <end position="438"/>
    </location>
</feature>
<evidence type="ECO:0000313" key="10">
    <source>
        <dbReference type="Proteomes" id="UP000320776"/>
    </source>
</evidence>
<dbReference type="KEGG" id="sted:SPTER_16070"/>
<dbReference type="Proteomes" id="UP000320776">
    <property type="component" value="Chromosome"/>
</dbReference>
<keyword evidence="4 8" id="KW-0812">Transmembrane</keyword>
<comment type="subcellular location">
    <subcellularLocation>
        <location evidence="1">Cell membrane</location>
        <topology evidence="1">Multi-pass membrane protein</topology>
    </subcellularLocation>
</comment>
<evidence type="ECO:0000256" key="2">
    <source>
        <dbReference type="ARBA" id="ARBA00022448"/>
    </source>
</evidence>
<feature type="transmembrane region" description="Helical" evidence="8">
    <location>
        <begin position="353"/>
        <end position="371"/>
    </location>
</feature>
<feature type="transmembrane region" description="Helical" evidence="8">
    <location>
        <begin position="222"/>
        <end position="242"/>
    </location>
</feature>
<dbReference type="OrthoDB" id="9787129at2"/>
<feature type="transmembrane region" description="Helical" evidence="8">
    <location>
        <begin position="5"/>
        <end position="38"/>
    </location>
</feature>
<dbReference type="Pfam" id="PF02447">
    <property type="entry name" value="GntP_permease"/>
    <property type="match status" value="1"/>
</dbReference>
<keyword evidence="10" id="KW-1185">Reference proteome</keyword>
<proteinExistence type="inferred from homology"/>
<evidence type="ECO:0000256" key="1">
    <source>
        <dbReference type="ARBA" id="ARBA00004651"/>
    </source>
</evidence>
<comment type="similarity">
    <text evidence="7">Belongs to the GntP permease family.</text>
</comment>
<dbReference type="RefSeq" id="WP_144349906.1">
    <property type="nucleotide sequence ID" value="NZ_CP036259.1"/>
</dbReference>
<dbReference type="PANTHER" id="PTHR30354">
    <property type="entry name" value="GNT FAMILY GLUCONATE TRANSPORTER"/>
    <property type="match status" value="1"/>
</dbReference>
<dbReference type="PIRSF" id="PIRSF002746">
    <property type="entry name" value="Gluconate_transporter"/>
    <property type="match status" value="1"/>
</dbReference>
<feature type="transmembrane region" description="Helical" evidence="8">
    <location>
        <begin position="254"/>
        <end position="274"/>
    </location>
</feature>
<evidence type="ECO:0000256" key="4">
    <source>
        <dbReference type="ARBA" id="ARBA00022692"/>
    </source>
</evidence>
<keyword evidence="3" id="KW-1003">Cell membrane</keyword>
<feature type="transmembrane region" description="Helical" evidence="8">
    <location>
        <begin position="134"/>
        <end position="154"/>
    </location>
</feature>
<dbReference type="NCBIfam" id="TIGR00791">
    <property type="entry name" value="gntP"/>
    <property type="match status" value="1"/>
</dbReference>
<evidence type="ECO:0000256" key="5">
    <source>
        <dbReference type="ARBA" id="ARBA00022989"/>
    </source>
</evidence>